<sequence length="543" mass="59949">MNLTLDHRVLILSELRWKQTPAWTLALMLNHVMVVHLHFMNLLVISWNDAMTVQSAISDQFIKGARLTTLTMPWETPLMRQIFGEDPQGARLSMPLDWGDSAVPTVGSTGSGIEHPAIPSVSCQQSFQFIRHTPDATYIQQRDKTLQSALQKWRFLVMLEPEASDVGKQLVGKDEQETELVLLYGRCRVSDVNYIHEILHDVSGSTGFLEVTTRYHKSACTAQQKALLMPILVGSVGVTAFPWIQAWISNRKACGLPTSGIVDGALMPAPLMGDSVQWLKRPLAPGEISGILKNFLKSSDENLTSHSLKATALSWAAKAEVPREQRRVLGRHAAAVQGSDTFYSRDLCVGPVNSLQKVAHVVMQPFTPAYLNKSQPATPCAAPATPAARGLGAQQTDVLHADASVEVKEEPSWVLPRSDVERRVIEISSDSSGESSESVTCCDTSSVADTVDLEEDDRHELQVEPSDMGRKAQTLAMNTKTKIIHECRSSSDMQICEQSYFEELMLGSLTSCGRELTKTYKLVLGPHDWTAKCRICFKGRRAP</sequence>
<dbReference type="Gene3D" id="1.10.443.10">
    <property type="entry name" value="Intergrase catalytic core"/>
    <property type="match status" value="1"/>
</dbReference>
<dbReference type="GO" id="GO:0008168">
    <property type="term" value="F:methyltransferase activity"/>
    <property type="evidence" value="ECO:0007669"/>
    <property type="project" value="UniProtKB-KW"/>
</dbReference>
<dbReference type="EMBL" id="CAMXCT010002204">
    <property type="protein sequence ID" value="CAI3996405.1"/>
    <property type="molecule type" value="Genomic_DNA"/>
</dbReference>
<reference evidence="2" key="1">
    <citation type="submission" date="2022-10" db="EMBL/GenBank/DDBJ databases">
        <authorList>
            <person name="Chen Y."/>
            <person name="Dougan E. K."/>
            <person name="Chan C."/>
            <person name="Rhodes N."/>
            <person name="Thang M."/>
        </authorList>
    </citation>
    <scope>NUCLEOTIDE SEQUENCE</scope>
</reference>
<dbReference type="GO" id="GO:0003677">
    <property type="term" value="F:DNA binding"/>
    <property type="evidence" value="ECO:0007669"/>
    <property type="project" value="InterPro"/>
</dbReference>
<feature type="transmembrane region" description="Helical" evidence="1">
    <location>
        <begin position="22"/>
        <end position="45"/>
    </location>
</feature>
<protein>
    <submittedName>
        <fullName evidence="3">Protein-lysine methyltransferase METTL21B</fullName>
    </submittedName>
</protein>
<reference evidence="3 4" key="2">
    <citation type="submission" date="2024-05" db="EMBL/GenBank/DDBJ databases">
        <authorList>
            <person name="Chen Y."/>
            <person name="Shah S."/>
            <person name="Dougan E. K."/>
            <person name="Thang M."/>
            <person name="Chan C."/>
        </authorList>
    </citation>
    <scope>NUCLEOTIDE SEQUENCE [LARGE SCALE GENOMIC DNA]</scope>
</reference>
<evidence type="ECO:0000256" key="1">
    <source>
        <dbReference type="SAM" id="Phobius"/>
    </source>
</evidence>
<keyword evidence="1" id="KW-0812">Transmembrane</keyword>
<keyword evidence="3" id="KW-0808">Transferase</keyword>
<dbReference type="AlphaFoldDB" id="A0A9P1CRK4"/>
<keyword evidence="1" id="KW-1133">Transmembrane helix</keyword>
<organism evidence="2">
    <name type="scientific">Cladocopium goreaui</name>
    <dbReference type="NCBI Taxonomy" id="2562237"/>
    <lineage>
        <taxon>Eukaryota</taxon>
        <taxon>Sar</taxon>
        <taxon>Alveolata</taxon>
        <taxon>Dinophyceae</taxon>
        <taxon>Suessiales</taxon>
        <taxon>Symbiodiniaceae</taxon>
        <taxon>Cladocopium</taxon>
    </lineage>
</organism>
<dbReference type="GO" id="GO:0015074">
    <property type="term" value="P:DNA integration"/>
    <property type="evidence" value="ECO:0007669"/>
    <property type="project" value="InterPro"/>
</dbReference>
<dbReference type="Proteomes" id="UP001152797">
    <property type="component" value="Unassembled WGS sequence"/>
</dbReference>
<gene>
    <name evidence="2" type="ORF">C1SCF055_LOCUS22888</name>
</gene>
<dbReference type="InterPro" id="IPR013762">
    <property type="entry name" value="Integrase-like_cat_sf"/>
</dbReference>
<comment type="caution">
    <text evidence="2">The sequence shown here is derived from an EMBL/GenBank/DDBJ whole genome shotgun (WGS) entry which is preliminary data.</text>
</comment>
<dbReference type="EMBL" id="CAMXCT020002204">
    <property type="protein sequence ID" value="CAL1149780.1"/>
    <property type="molecule type" value="Genomic_DNA"/>
</dbReference>
<proteinExistence type="predicted"/>
<evidence type="ECO:0000313" key="4">
    <source>
        <dbReference type="Proteomes" id="UP001152797"/>
    </source>
</evidence>
<dbReference type="EMBL" id="CAMXCT030002204">
    <property type="protein sequence ID" value="CAL4783717.1"/>
    <property type="molecule type" value="Genomic_DNA"/>
</dbReference>
<keyword evidence="1" id="KW-0472">Membrane</keyword>
<evidence type="ECO:0000313" key="3">
    <source>
        <dbReference type="EMBL" id="CAL4783717.1"/>
    </source>
</evidence>
<dbReference type="GO" id="GO:0006310">
    <property type="term" value="P:DNA recombination"/>
    <property type="evidence" value="ECO:0007669"/>
    <property type="project" value="InterPro"/>
</dbReference>
<dbReference type="GO" id="GO:0032259">
    <property type="term" value="P:methylation"/>
    <property type="evidence" value="ECO:0007669"/>
    <property type="project" value="UniProtKB-KW"/>
</dbReference>
<accession>A0A9P1CRK4</accession>
<keyword evidence="3" id="KW-0489">Methyltransferase</keyword>
<keyword evidence="4" id="KW-1185">Reference proteome</keyword>
<feature type="transmembrane region" description="Helical" evidence="1">
    <location>
        <begin position="226"/>
        <end position="248"/>
    </location>
</feature>
<evidence type="ECO:0000313" key="2">
    <source>
        <dbReference type="EMBL" id="CAI3996405.1"/>
    </source>
</evidence>
<name>A0A9P1CRK4_9DINO</name>
<dbReference type="OrthoDB" id="444499at2759"/>